<feature type="domain" description="Methyl-accepting transducer" evidence="5">
    <location>
        <begin position="318"/>
        <end position="575"/>
    </location>
</feature>
<dbReference type="InterPro" id="IPR038158">
    <property type="entry name" value="H-NOX_domain_sf"/>
</dbReference>
<dbReference type="InterPro" id="IPR024096">
    <property type="entry name" value="NO_sig/Golgi_transp_ligand-bd"/>
</dbReference>
<keyword evidence="1 3" id="KW-0807">Transducer</keyword>
<evidence type="ECO:0000256" key="2">
    <source>
        <dbReference type="ARBA" id="ARBA00029447"/>
    </source>
</evidence>
<dbReference type="InterPro" id="IPR004090">
    <property type="entry name" value="Chemotax_Me-accpt_rcpt"/>
</dbReference>
<keyword evidence="4" id="KW-0175">Coiled coil</keyword>
<sequence>MKGTVVATWIKTMENLHGEELVNEAKRESSWNTGLMITPLMNIEDDMAHDLVNTVAAKANTSVSELWQKIGQENINSFSEWFPSYFDGRRLHNFLEMMDTVHKQLTEMIPGANPPRIIPDIPEEDTLRLTYRSKRGMFDYFLGLLKGSGVYFDKDIKVNELSRDTSSEQQELVVDVIFPEPIKTSKTFSFNKLLSLGIFKSIESKLGLAVTVTTTIIGFILAGTDSQLWLPPALGLLNGGIGYLVMKGLFKPFGLLNQELDEVGDMNLSNTISVDSGDEFEEVFEKINKIKARVREDILFLKGGTDDMYNFTGELVDLTGDMKRVSDNIAVVVDEVAQGATEQAEETENSAYIVDNNVREIENLVETGSQSKEQLEAAVTSIKESAGEVKQVNQMINDIKEAFGDVNDRGIQLSHQVEEIMEIVDTVSEIAEQTNLLSLNATIEAARSSGDSRGFAVVADEIRDLADDSHKAGEEIRHNLESFTREVQALVDGISSQFSNLEESNKALDKVTAANQESTENIEDASEQVMEIVDNLRNETQKISEVIEKLNSLAAIAEENSASSQEMSASVSDYADKIKEMTDYIQQTEKLVENFQESLTDYST</sequence>
<dbReference type="SMART" id="SM00283">
    <property type="entry name" value="MA"/>
    <property type="match status" value="1"/>
</dbReference>
<comment type="similarity">
    <text evidence="2">Belongs to the methyl-accepting chemotaxis (MCP) protein family.</text>
</comment>
<protein>
    <submittedName>
        <fullName evidence="7">Heme NO-binding domain-containing protein</fullName>
    </submittedName>
</protein>
<evidence type="ECO:0000256" key="3">
    <source>
        <dbReference type="PROSITE-ProRule" id="PRU00284"/>
    </source>
</evidence>
<dbReference type="EMBL" id="JADPIE010000007">
    <property type="protein sequence ID" value="MBF8437848.1"/>
    <property type="molecule type" value="Genomic_DNA"/>
</dbReference>
<evidence type="ECO:0000256" key="4">
    <source>
        <dbReference type="SAM" id="Coils"/>
    </source>
</evidence>
<dbReference type="PROSITE" id="PS50111">
    <property type="entry name" value="CHEMOTAXIS_TRANSDUC_2"/>
    <property type="match status" value="1"/>
</dbReference>
<gene>
    <name evidence="7" type="ORF">I0Q91_12190</name>
</gene>
<dbReference type="PANTHER" id="PTHR32089">
    <property type="entry name" value="METHYL-ACCEPTING CHEMOTAXIS PROTEIN MCPB"/>
    <property type="match status" value="1"/>
</dbReference>
<dbReference type="AlphaFoldDB" id="A0A931F9R0"/>
<dbReference type="InterPro" id="IPR004089">
    <property type="entry name" value="MCPsignal_dom"/>
</dbReference>
<dbReference type="RefSeq" id="WP_270454881.1">
    <property type="nucleotide sequence ID" value="NZ_JADPIE010000007.1"/>
</dbReference>
<evidence type="ECO:0000313" key="8">
    <source>
        <dbReference type="Proteomes" id="UP000621436"/>
    </source>
</evidence>
<feature type="coiled-coil region" evidence="4">
    <location>
        <begin position="501"/>
        <end position="553"/>
    </location>
</feature>
<evidence type="ECO:0000259" key="5">
    <source>
        <dbReference type="PROSITE" id="PS50111"/>
    </source>
</evidence>
<evidence type="ECO:0000313" key="7">
    <source>
        <dbReference type="EMBL" id="MBF8437848.1"/>
    </source>
</evidence>
<keyword evidence="8" id="KW-1185">Reference proteome</keyword>
<name>A0A931F9R0_9FIRM</name>
<dbReference type="GO" id="GO:0007165">
    <property type="term" value="P:signal transduction"/>
    <property type="evidence" value="ECO:0007669"/>
    <property type="project" value="UniProtKB-KW"/>
</dbReference>
<dbReference type="PANTHER" id="PTHR32089:SF112">
    <property type="entry name" value="LYSOZYME-LIKE PROTEIN-RELATED"/>
    <property type="match status" value="1"/>
</dbReference>
<comment type="caution">
    <text evidence="7">The sequence shown here is derived from an EMBL/GenBank/DDBJ whole genome shotgun (WGS) entry which is preliminary data.</text>
</comment>
<accession>A0A931F9R0</accession>
<proteinExistence type="inferred from homology"/>
<organism evidence="7 8">
    <name type="scientific">Halonatronomonas betaini</name>
    <dbReference type="NCBI Taxonomy" id="2778430"/>
    <lineage>
        <taxon>Bacteria</taxon>
        <taxon>Bacillati</taxon>
        <taxon>Bacillota</taxon>
        <taxon>Clostridia</taxon>
        <taxon>Halanaerobiales</taxon>
        <taxon>Halarsenatibacteraceae</taxon>
        <taxon>Halonatronomonas</taxon>
    </lineage>
</organism>
<dbReference type="GO" id="GO:0016020">
    <property type="term" value="C:membrane"/>
    <property type="evidence" value="ECO:0007669"/>
    <property type="project" value="InterPro"/>
</dbReference>
<dbReference type="Proteomes" id="UP000621436">
    <property type="component" value="Unassembled WGS sequence"/>
</dbReference>
<evidence type="ECO:0000259" key="6">
    <source>
        <dbReference type="PROSITE" id="PS50234"/>
    </source>
</evidence>
<dbReference type="PRINTS" id="PR00260">
    <property type="entry name" value="CHEMTRNSDUCR"/>
</dbReference>
<dbReference type="Gene3D" id="3.90.1520.10">
    <property type="entry name" value="H-NOX domain"/>
    <property type="match status" value="1"/>
</dbReference>
<feature type="domain" description="VWFA" evidence="6">
    <location>
        <begin position="297"/>
        <end position="536"/>
    </location>
</feature>
<dbReference type="SUPFAM" id="SSF111126">
    <property type="entry name" value="Ligand-binding domain in the NO signalling and Golgi transport"/>
    <property type="match status" value="1"/>
</dbReference>
<dbReference type="InterPro" id="IPR002035">
    <property type="entry name" value="VWF_A"/>
</dbReference>
<dbReference type="PROSITE" id="PS50234">
    <property type="entry name" value="VWFA"/>
    <property type="match status" value="1"/>
</dbReference>
<reference evidence="7" key="1">
    <citation type="submission" date="2020-11" db="EMBL/GenBank/DDBJ databases">
        <title>Halonatronomonas betainensis gen. nov., sp. nov. a novel haloalkaliphilic representative of the family Halanaerobiacae capable of betaine degradation.</title>
        <authorList>
            <person name="Boltyanskaya Y."/>
            <person name="Kevbrin V."/>
            <person name="Detkova E."/>
            <person name="Grouzdev D.S."/>
            <person name="Koziaeva V."/>
            <person name="Zhilina T."/>
        </authorList>
    </citation>
    <scope>NUCLEOTIDE SEQUENCE</scope>
    <source>
        <strain evidence="7">Z-7014</strain>
    </source>
</reference>
<dbReference type="InterPro" id="IPR011644">
    <property type="entry name" value="Heme_NO-bd"/>
</dbReference>
<dbReference type="GO" id="GO:0006935">
    <property type="term" value="P:chemotaxis"/>
    <property type="evidence" value="ECO:0007669"/>
    <property type="project" value="InterPro"/>
</dbReference>
<dbReference type="Gene3D" id="1.10.287.950">
    <property type="entry name" value="Methyl-accepting chemotaxis protein"/>
    <property type="match status" value="1"/>
</dbReference>
<dbReference type="Pfam" id="PF07700">
    <property type="entry name" value="HNOB"/>
    <property type="match status" value="1"/>
</dbReference>
<dbReference type="SUPFAM" id="SSF58104">
    <property type="entry name" value="Methyl-accepting chemotaxis protein (MCP) signaling domain"/>
    <property type="match status" value="1"/>
</dbReference>
<dbReference type="GO" id="GO:0020037">
    <property type="term" value="F:heme binding"/>
    <property type="evidence" value="ECO:0007669"/>
    <property type="project" value="InterPro"/>
</dbReference>
<dbReference type="Pfam" id="PF00015">
    <property type="entry name" value="MCPsignal"/>
    <property type="match status" value="1"/>
</dbReference>
<dbReference type="GO" id="GO:0004888">
    <property type="term" value="F:transmembrane signaling receptor activity"/>
    <property type="evidence" value="ECO:0007669"/>
    <property type="project" value="InterPro"/>
</dbReference>
<evidence type="ECO:0000256" key="1">
    <source>
        <dbReference type="ARBA" id="ARBA00023224"/>
    </source>
</evidence>